<feature type="non-terminal residue" evidence="5">
    <location>
        <position position="155"/>
    </location>
</feature>
<dbReference type="InterPro" id="IPR051592">
    <property type="entry name" value="HERV-K_Pro_peptidase_A2"/>
</dbReference>
<dbReference type="InterPro" id="IPR018061">
    <property type="entry name" value="Retropepsins"/>
</dbReference>
<evidence type="ECO:0000256" key="3">
    <source>
        <dbReference type="ARBA" id="ARBA00022801"/>
    </source>
</evidence>
<evidence type="ECO:0000256" key="1">
    <source>
        <dbReference type="ARBA" id="ARBA00022670"/>
    </source>
</evidence>
<dbReference type="PANTHER" id="PTHR19422">
    <property type="entry name" value="GAG RETROVIRAL POLYPROTEIN"/>
    <property type="match status" value="1"/>
</dbReference>
<protein>
    <submittedName>
        <fullName evidence="5">POK9 protein</fullName>
    </submittedName>
</protein>
<dbReference type="Gene3D" id="2.40.70.10">
    <property type="entry name" value="Acid Proteases"/>
    <property type="match status" value="1"/>
</dbReference>
<accession>A0A7L4DWS8</accession>
<dbReference type="InterPro" id="IPR021109">
    <property type="entry name" value="Peptidase_aspartic_dom_sf"/>
</dbReference>
<dbReference type="Pfam" id="PF00692">
    <property type="entry name" value="dUTPase"/>
    <property type="match status" value="1"/>
</dbReference>
<dbReference type="SUPFAM" id="SSF51283">
    <property type="entry name" value="dUTPase-like"/>
    <property type="match status" value="1"/>
</dbReference>
<dbReference type="Pfam" id="PF00077">
    <property type="entry name" value="RVP"/>
    <property type="match status" value="1"/>
</dbReference>
<dbReference type="EMBL" id="VZZY01039506">
    <property type="protein sequence ID" value="NXW66956.1"/>
    <property type="molecule type" value="Genomic_DNA"/>
</dbReference>
<dbReference type="PROSITE" id="PS50175">
    <property type="entry name" value="ASP_PROT_RETROV"/>
    <property type="match status" value="1"/>
</dbReference>
<dbReference type="SUPFAM" id="SSF50630">
    <property type="entry name" value="Acid proteases"/>
    <property type="match status" value="1"/>
</dbReference>
<name>A0A7L4DWS8_9AVES</name>
<dbReference type="Proteomes" id="UP000541249">
    <property type="component" value="Unassembled WGS sequence"/>
</dbReference>
<comment type="caution">
    <text evidence="5">The sequence shown here is derived from an EMBL/GenBank/DDBJ whole genome shotgun (WGS) entry which is preliminary data.</text>
</comment>
<dbReference type="GO" id="GO:0006508">
    <property type="term" value="P:proteolysis"/>
    <property type="evidence" value="ECO:0007669"/>
    <property type="project" value="UniProtKB-KW"/>
</dbReference>
<keyword evidence="1" id="KW-0645">Protease</keyword>
<dbReference type="AlphaFoldDB" id="A0A7L4DWS8"/>
<organism evidence="5 6">
    <name type="scientific">Eurystomus gularis</name>
    <dbReference type="NCBI Taxonomy" id="325343"/>
    <lineage>
        <taxon>Eukaryota</taxon>
        <taxon>Metazoa</taxon>
        <taxon>Chordata</taxon>
        <taxon>Craniata</taxon>
        <taxon>Vertebrata</taxon>
        <taxon>Euteleostomi</taxon>
        <taxon>Archelosauria</taxon>
        <taxon>Archosauria</taxon>
        <taxon>Dinosauria</taxon>
        <taxon>Saurischia</taxon>
        <taxon>Theropoda</taxon>
        <taxon>Coelurosauria</taxon>
        <taxon>Aves</taxon>
        <taxon>Neognathae</taxon>
        <taxon>Neoaves</taxon>
        <taxon>Telluraves</taxon>
        <taxon>Coraciimorphae</taxon>
        <taxon>Coraciiformes</taxon>
        <taxon>Coraciidae</taxon>
        <taxon>Eurystomus</taxon>
    </lineage>
</organism>
<reference evidence="5 6" key="1">
    <citation type="submission" date="2019-09" db="EMBL/GenBank/DDBJ databases">
        <title>Bird 10,000 Genomes (B10K) Project - Family phase.</title>
        <authorList>
            <person name="Zhang G."/>
        </authorList>
    </citation>
    <scope>NUCLEOTIDE SEQUENCE [LARGE SCALE GENOMIC DNA]</scope>
    <source>
        <strain evidence="5">B10K-DU-002-51</strain>
        <tissue evidence="5">Muscle</tissue>
    </source>
</reference>
<feature type="domain" description="Peptidase A2" evidence="4">
    <location>
        <begin position="142"/>
        <end position="155"/>
    </location>
</feature>
<dbReference type="GO" id="GO:0004190">
    <property type="term" value="F:aspartic-type endopeptidase activity"/>
    <property type="evidence" value="ECO:0007669"/>
    <property type="project" value="UniProtKB-KW"/>
</dbReference>
<keyword evidence="3" id="KW-0378">Hydrolase</keyword>
<dbReference type="OrthoDB" id="9900537at2759"/>
<sequence>GSAGMDLATAINVTLTDDKTQVIPSIAEGPLGHGLSVLLIKRSSTSKQGLFVLPGLIDEDFTGNIGIMVRALFPPIHVAAFTKIAQLIPFKSAVPKTSTKERGTGGFGSTGTPQIACNMPLSNQRPMLKILIKGKDGIEFQQNALLDTGADVTIV</sequence>
<dbReference type="Gene3D" id="2.70.40.10">
    <property type="match status" value="1"/>
</dbReference>
<evidence type="ECO:0000259" key="4">
    <source>
        <dbReference type="PROSITE" id="PS50175"/>
    </source>
</evidence>
<dbReference type="PANTHER" id="PTHR19422:SF123">
    <property type="entry name" value="RT1 CLASS I, LOCUS CE15"/>
    <property type="match status" value="1"/>
</dbReference>
<dbReference type="InterPro" id="IPR001969">
    <property type="entry name" value="Aspartic_peptidase_AS"/>
</dbReference>
<keyword evidence="6" id="KW-1185">Reference proteome</keyword>
<keyword evidence="2" id="KW-0064">Aspartyl protease</keyword>
<feature type="non-terminal residue" evidence="5">
    <location>
        <position position="1"/>
    </location>
</feature>
<dbReference type="InterPro" id="IPR001995">
    <property type="entry name" value="Peptidase_A2_cat"/>
</dbReference>
<proteinExistence type="predicted"/>
<evidence type="ECO:0000313" key="5">
    <source>
        <dbReference type="EMBL" id="NXW66956.1"/>
    </source>
</evidence>
<dbReference type="InterPro" id="IPR029054">
    <property type="entry name" value="dUTPase-like"/>
</dbReference>
<evidence type="ECO:0000256" key="2">
    <source>
        <dbReference type="ARBA" id="ARBA00022750"/>
    </source>
</evidence>
<evidence type="ECO:0000313" key="6">
    <source>
        <dbReference type="Proteomes" id="UP000541249"/>
    </source>
</evidence>
<gene>
    <name evidence="5" type="primary">Ervk9_3</name>
    <name evidence="5" type="ORF">EURGUL_R09946</name>
</gene>
<dbReference type="InterPro" id="IPR036157">
    <property type="entry name" value="dUTPase-like_sf"/>
</dbReference>
<dbReference type="PROSITE" id="PS00141">
    <property type="entry name" value="ASP_PROTEASE"/>
    <property type="match status" value="1"/>
</dbReference>